<dbReference type="GO" id="GO:0008137">
    <property type="term" value="F:NADH dehydrogenase (ubiquinone) activity"/>
    <property type="evidence" value="ECO:0007669"/>
    <property type="project" value="InterPro"/>
</dbReference>
<feature type="transmembrane region" description="Helical" evidence="8">
    <location>
        <begin position="411"/>
        <end position="431"/>
    </location>
</feature>
<dbReference type="InterPro" id="IPR052175">
    <property type="entry name" value="ComplexI-like_HydComp"/>
</dbReference>
<comment type="subcellular location">
    <subcellularLocation>
        <location evidence="1">Cell membrane</location>
        <topology evidence="1">Multi-pass membrane protein</topology>
    </subcellularLocation>
    <subcellularLocation>
        <location evidence="7">Membrane</location>
        <topology evidence="7">Multi-pass membrane protein</topology>
    </subcellularLocation>
</comment>
<dbReference type="InterPro" id="IPR003918">
    <property type="entry name" value="NADH_UbQ_OxRdtase"/>
</dbReference>
<evidence type="ECO:0000256" key="5">
    <source>
        <dbReference type="ARBA" id="ARBA00023002"/>
    </source>
</evidence>
<gene>
    <name evidence="10" type="ORF">C0189_00460</name>
</gene>
<sequence>MNFSLLMILLTPIFGGLLAYAGSALHKAVRNIFFLIFLILPFFELYQYANKTIDNFYYLTVLGQSLSLGINALSFMLSLLFSLIFLLAYIFLLFEFDKSEDSDLAILEFSFLEGAVFGVLFARDILSFFIFFEIIALIIFFLIGKGYEESHNAQLKYITWALIGANSMLAAVVFLFFKAGSFGYAEISGYLSTAPTPIVLITFVLFVIGFLIEASIMPLHVWAPITYAEAPDSVSVLLSSVVKKVGLYLFTIFVFSIFGLNLFSKIMPRVFEAPLIMYVLQWIGALTIIIGTFVAIVQEDAKKILAWSSIAQSGYILLGLSLGTPLGVAGGLLHIVNHSIFKGILFFVVGGVIYRTGTKNLSELGGLIKKMPISFISMLLAIIATAGIPPLNGFVSKYLIYEALIQNKEPLLLTIALLGGTGSFMYVYRLIHSIFLGQLPKKYEGVKEVPILMQVPMLVLSLLALLFGVLPGIPMYFVSKAEAFLGFDPIKYTLTGFPEQPGLHALNVPIISAALMGGFVVAALIFYLLPKTRSVHQLDNYYAGEILTEDVKYNYSFGFYSFFDDIIKPFNEWSIDRIYENFVGFVKTVGDYIRRIYTGNLETYVSLGIIILTIFSLIYIIGGVLW</sequence>
<feature type="transmembrane region" description="Helical" evidence="8">
    <location>
        <begin position="189"/>
        <end position="212"/>
    </location>
</feature>
<keyword evidence="4 8" id="KW-1133">Transmembrane helix</keyword>
<dbReference type="Pfam" id="PF00361">
    <property type="entry name" value="Proton_antipo_M"/>
    <property type="match status" value="1"/>
</dbReference>
<protein>
    <recommendedName>
        <fullName evidence="9">NADH:quinone oxidoreductase/Mrp antiporter transmembrane domain-containing protein</fullName>
    </recommendedName>
</protein>
<dbReference type="GO" id="GO:0016491">
    <property type="term" value="F:oxidoreductase activity"/>
    <property type="evidence" value="ECO:0007669"/>
    <property type="project" value="UniProtKB-KW"/>
</dbReference>
<dbReference type="PANTHER" id="PTHR42682:SF4">
    <property type="entry name" value="NADH-UBIQUINONE_PLASTOQUINONE"/>
    <property type="match status" value="1"/>
</dbReference>
<keyword evidence="5" id="KW-0560">Oxidoreductase</keyword>
<keyword evidence="3 7" id="KW-0812">Transmembrane</keyword>
<feature type="transmembrane region" description="Helical" evidence="8">
    <location>
        <begin position="304"/>
        <end position="323"/>
    </location>
</feature>
<evidence type="ECO:0000256" key="1">
    <source>
        <dbReference type="ARBA" id="ARBA00004651"/>
    </source>
</evidence>
<feature type="transmembrane region" description="Helical" evidence="8">
    <location>
        <begin position="275"/>
        <end position="297"/>
    </location>
</feature>
<keyword evidence="6 8" id="KW-0472">Membrane</keyword>
<feature type="domain" description="NADH:quinone oxidoreductase/Mrp antiporter transmembrane" evidence="9">
    <location>
        <begin position="122"/>
        <end position="417"/>
    </location>
</feature>
<evidence type="ECO:0000256" key="2">
    <source>
        <dbReference type="ARBA" id="ARBA00022475"/>
    </source>
</evidence>
<feature type="transmembrane region" description="Helical" evidence="8">
    <location>
        <begin position="604"/>
        <end position="625"/>
    </location>
</feature>
<feature type="transmembrane region" description="Helical" evidence="8">
    <location>
        <begin position="69"/>
        <end position="92"/>
    </location>
</feature>
<feature type="transmembrane region" description="Helical" evidence="8">
    <location>
        <begin position="375"/>
        <end position="391"/>
    </location>
</feature>
<dbReference type="Proteomes" id="UP000237040">
    <property type="component" value="Unassembled WGS sequence"/>
</dbReference>
<dbReference type="GO" id="GO:0042773">
    <property type="term" value="P:ATP synthesis coupled electron transport"/>
    <property type="evidence" value="ECO:0007669"/>
    <property type="project" value="InterPro"/>
</dbReference>
<dbReference type="InterPro" id="IPR001750">
    <property type="entry name" value="ND/Mrp_TM"/>
</dbReference>
<accession>A0A2J6WFZ1</accession>
<evidence type="ECO:0000256" key="4">
    <source>
        <dbReference type="ARBA" id="ARBA00022989"/>
    </source>
</evidence>
<keyword evidence="2" id="KW-1003">Cell membrane</keyword>
<organism evidence="10 11">
    <name type="scientific">Caldisericum exile</name>
    <dbReference type="NCBI Taxonomy" id="693075"/>
    <lineage>
        <taxon>Bacteria</taxon>
        <taxon>Pseudomonadati</taxon>
        <taxon>Caldisericota/Cryosericota group</taxon>
        <taxon>Caldisericota</taxon>
        <taxon>Caldisericia</taxon>
        <taxon>Caldisericales</taxon>
        <taxon>Caldisericaceae</taxon>
        <taxon>Caldisericum</taxon>
    </lineage>
</organism>
<comment type="caution">
    <text evidence="10">The sequence shown here is derived from an EMBL/GenBank/DDBJ whole genome shotgun (WGS) entry which is preliminary data.</text>
</comment>
<feature type="transmembrane region" description="Helical" evidence="8">
    <location>
        <begin position="335"/>
        <end position="354"/>
    </location>
</feature>
<evidence type="ECO:0000256" key="7">
    <source>
        <dbReference type="RuleBase" id="RU000320"/>
    </source>
</evidence>
<proteinExistence type="predicted"/>
<feature type="transmembrane region" description="Helical" evidence="8">
    <location>
        <begin position="32"/>
        <end position="49"/>
    </location>
</feature>
<evidence type="ECO:0000256" key="3">
    <source>
        <dbReference type="ARBA" id="ARBA00022692"/>
    </source>
</evidence>
<feature type="transmembrane region" description="Helical" evidence="8">
    <location>
        <begin position="104"/>
        <end position="122"/>
    </location>
</feature>
<evidence type="ECO:0000256" key="8">
    <source>
        <dbReference type="SAM" id="Phobius"/>
    </source>
</evidence>
<evidence type="ECO:0000259" key="9">
    <source>
        <dbReference type="Pfam" id="PF00361"/>
    </source>
</evidence>
<name>A0A2J6WFZ1_9BACT</name>
<feature type="transmembrane region" description="Helical" evidence="8">
    <location>
        <begin position="508"/>
        <end position="529"/>
    </location>
</feature>
<dbReference type="AlphaFoldDB" id="A0A2J6WFZ1"/>
<feature type="transmembrane region" description="Helical" evidence="8">
    <location>
        <begin position="6"/>
        <end position="25"/>
    </location>
</feature>
<feature type="transmembrane region" description="Helical" evidence="8">
    <location>
        <begin position="245"/>
        <end position="263"/>
    </location>
</feature>
<evidence type="ECO:0000313" key="11">
    <source>
        <dbReference type="Proteomes" id="UP000237040"/>
    </source>
</evidence>
<dbReference type="GO" id="GO:0005886">
    <property type="term" value="C:plasma membrane"/>
    <property type="evidence" value="ECO:0007669"/>
    <property type="project" value="UniProtKB-SubCell"/>
</dbReference>
<feature type="transmembrane region" description="Helical" evidence="8">
    <location>
        <begin position="451"/>
        <end position="477"/>
    </location>
</feature>
<evidence type="ECO:0000256" key="6">
    <source>
        <dbReference type="ARBA" id="ARBA00023136"/>
    </source>
</evidence>
<feature type="transmembrane region" description="Helical" evidence="8">
    <location>
        <begin position="157"/>
        <end position="177"/>
    </location>
</feature>
<evidence type="ECO:0000313" key="10">
    <source>
        <dbReference type="EMBL" id="PMP68865.1"/>
    </source>
</evidence>
<dbReference type="PRINTS" id="PR01437">
    <property type="entry name" value="NUOXDRDTASE4"/>
</dbReference>
<feature type="transmembrane region" description="Helical" evidence="8">
    <location>
        <begin position="128"/>
        <end position="145"/>
    </location>
</feature>
<dbReference type="EMBL" id="PNIL01000005">
    <property type="protein sequence ID" value="PMP68865.1"/>
    <property type="molecule type" value="Genomic_DNA"/>
</dbReference>
<dbReference type="PANTHER" id="PTHR42682">
    <property type="entry name" value="HYDROGENASE-4 COMPONENT F"/>
    <property type="match status" value="1"/>
</dbReference>
<reference evidence="10 11" key="1">
    <citation type="submission" date="2018-01" db="EMBL/GenBank/DDBJ databases">
        <title>Metagenomic assembled genomes from two thermal pools in the Uzon Caldera, Kamchatka, Russia.</title>
        <authorList>
            <person name="Wilkins L."/>
            <person name="Ettinger C."/>
        </authorList>
    </citation>
    <scope>NUCLEOTIDE SEQUENCE [LARGE SCALE GENOMIC DNA]</scope>
    <source>
        <strain evidence="10">ZAV-07</strain>
    </source>
</reference>